<proteinExistence type="predicted"/>
<feature type="transmembrane region" description="Helical" evidence="5">
    <location>
        <begin position="65"/>
        <end position="83"/>
    </location>
</feature>
<feature type="transmembrane region" description="Helical" evidence="5">
    <location>
        <begin position="498"/>
        <end position="520"/>
    </location>
</feature>
<accession>A0ABQ0MA20</accession>
<keyword evidence="4 5" id="KW-0472">Membrane</keyword>
<dbReference type="PANTHER" id="PTHR23507:SF1">
    <property type="entry name" value="FI18259P1-RELATED"/>
    <property type="match status" value="1"/>
</dbReference>
<dbReference type="InterPro" id="IPR020846">
    <property type="entry name" value="MFS_dom"/>
</dbReference>
<feature type="transmembrane region" description="Helical" evidence="5">
    <location>
        <begin position="388"/>
        <end position="409"/>
    </location>
</feature>
<feature type="transmembrane region" description="Helical" evidence="5">
    <location>
        <begin position="349"/>
        <end position="368"/>
    </location>
</feature>
<reference evidence="7" key="1">
    <citation type="submission" date="2014-09" db="EMBL/GenBank/DDBJ databases">
        <title>Genome sequence of the luminous mushroom Mycena chlorophos for searching fungal bioluminescence genes.</title>
        <authorList>
            <person name="Tanaka Y."/>
            <person name="Kasuga D."/>
            <person name="Oba Y."/>
            <person name="Hase S."/>
            <person name="Sato K."/>
            <person name="Oba Y."/>
            <person name="Sakakibara Y."/>
        </authorList>
    </citation>
    <scope>NUCLEOTIDE SEQUENCE</scope>
</reference>
<evidence type="ECO:0000256" key="5">
    <source>
        <dbReference type="SAM" id="Phobius"/>
    </source>
</evidence>
<feature type="domain" description="Major facilitator superfamily (MFS) profile" evidence="6">
    <location>
        <begin position="73"/>
        <end position="556"/>
    </location>
</feature>
<gene>
    <name evidence="7" type="ORF">MCHLO_16273</name>
</gene>
<evidence type="ECO:0000256" key="2">
    <source>
        <dbReference type="ARBA" id="ARBA00022692"/>
    </source>
</evidence>
<evidence type="ECO:0000259" key="6">
    <source>
        <dbReference type="PROSITE" id="PS50850"/>
    </source>
</evidence>
<sequence length="599" mass="64871">MSRSRSRPRSVHYPDTLLPDVPVDDEALDELIHARDETLVDGTSDGPALSPERSSLPWWRRPSPWWLVLIVPFTTVALSSTLAAKVEVYTLLACAVHKPEVFKSGAFETTLLHDYPTVKCAADPVVAAAAAKLNAAMTTSMGILSCLTTGFWSSLSDRVGRTRLMTLTVMGGFCTDVIFVLATTRARYLPGGYWFLLVGPAIEGSVGGFSTGSAAAHAYLADVSGPAERSRIFALFLGTVFLGIGFGPTLGSILVKYTGNLLSVFYFAASAHLFYGIMAFFVIPESLSARKMKEAKLAYAEEMRLHHQQDRTLQLRVQRLFGFLRPLLVVLPGPSVSASGSPKGRKWDWNLTLSAIAFGCVFSLSSAVTFKTQYLMKTFGWTTEYMGYFLTTAGSARAVYMVVILPFLIKHLQARSARRQGQTSPSRDHSPSFDLGLAKISVLIDMIAFGLMTLATSVLPFLGASILNSFGAGFGPALQSVALELHTRRNGREEAGKLFGAFSIVQAFSGQVFGPSVYGFVFVKTVATFPKAIFLVSLASVTIAFICVSLIRLPPSVQLGDAEEQLTVDPLQGTEREALLARDATLVDIEPESSTKPKP</sequence>
<dbReference type="Gene3D" id="1.20.1250.20">
    <property type="entry name" value="MFS general substrate transporter like domains"/>
    <property type="match status" value="1"/>
</dbReference>
<dbReference type="SUPFAM" id="SSF103473">
    <property type="entry name" value="MFS general substrate transporter"/>
    <property type="match status" value="1"/>
</dbReference>
<evidence type="ECO:0000256" key="3">
    <source>
        <dbReference type="ARBA" id="ARBA00022989"/>
    </source>
</evidence>
<dbReference type="Proteomes" id="UP000815677">
    <property type="component" value="Unassembled WGS sequence"/>
</dbReference>
<evidence type="ECO:0000256" key="4">
    <source>
        <dbReference type="ARBA" id="ARBA00023136"/>
    </source>
</evidence>
<feature type="transmembrane region" description="Helical" evidence="5">
    <location>
        <begin position="232"/>
        <end position="255"/>
    </location>
</feature>
<dbReference type="PROSITE" id="PS50850">
    <property type="entry name" value="MFS"/>
    <property type="match status" value="1"/>
</dbReference>
<feature type="transmembrane region" description="Helical" evidence="5">
    <location>
        <begin position="261"/>
        <end position="283"/>
    </location>
</feature>
<protein>
    <recommendedName>
        <fullName evidence="6">Major facilitator superfamily (MFS) profile domain-containing protein</fullName>
    </recommendedName>
</protein>
<dbReference type="PANTHER" id="PTHR23507">
    <property type="entry name" value="ZGC:174356"/>
    <property type="match status" value="1"/>
</dbReference>
<comment type="subcellular location">
    <subcellularLocation>
        <location evidence="1">Membrane</location>
        <topology evidence="1">Multi-pass membrane protein</topology>
    </subcellularLocation>
</comment>
<dbReference type="InterPro" id="IPR011701">
    <property type="entry name" value="MFS"/>
</dbReference>
<dbReference type="Pfam" id="PF07690">
    <property type="entry name" value="MFS_1"/>
    <property type="match status" value="1"/>
</dbReference>
<organism evidence="7 8">
    <name type="scientific">Mycena chlorophos</name>
    <name type="common">Agaric fungus</name>
    <name type="synonym">Agaricus chlorophos</name>
    <dbReference type="NCBI Taxonomy" id="658473"/>
    <lineage>
        <taxon>Eukaryota</taxon>
        <taxon>Fungi</taxon>
        <taxon>Dikarya</taxon>
        <taxon>Basidiomycota</taxon>
        <taxon>Agaricomycotina</taxon>
        <taxon>Agaricomycetes</taxon>
        <taxon>Agaricomycetidae</taxon>
        <taxon>Agaricales</taxon>
        <taxon>Marasmiineae</taxon>
        <taxon>Mycenaceae</taxon>
        <taxon>Mycena</taxon>
    </lineage>
</organism>
<evidence type="ECO:0000256" key="1">
    <source>
        <dbReference type="ARBA" id="ARBA00004141"/>
    </source>
</evidence>
<evidence type="ECO:0000313" key="8">
    <source>
        <dbReference type="Proteomes" id="UP000815677"/>
    </source>
</evidence>
<name>A0ABQ0MA20_MYCCL</name>
<feature type="transmembrane region" description="Helical" evidence="5">
    <location>
        <begin position="133"/>
        <end position="152"/>
    </location>
</feature>
<feature type="transmembrane region" description="Helical" evidence="5">
    <location>
        <begin position="436"/>
        <end position="455"/>
    </location>
</feature>
<feature type="transmembrane region" description="Helical" evidence="5">
    <location>
        <begin position="164"/>
        <end position="182"/>
    </location>
</feature>
<keyword evidence="3 5" id="KW-1133">Transmembrane helix</keyword>
<dbReference type="EMBL" id="DF849930">
    <property type="protein sequence ID" value="GAT60072.1"/>
    <property type="molecule type" value="Genomic_DNA"/>
</dbReference>
<evidence type="ECO:0000313" key="7">
    <source>
        <dbReference type="EMBL" id="GAT60072.1"/>
    </source>
</evidence>
<keyword evidence="8" id="KW-1185">Reference proteome</keyword>
<feature type="transmembrane region" description="Helical" evidence="5">
    <location>
        <begin position="532"/>
        <end position="551"/>
    </location>
</feature>
<dbReference type="InterPro" id="IPR036259">
    <property type="entry name" value="MFS_trans_sf"/>
</dbReference>
<keyword evidence="2 5" id="KW-0812">Transmembrane</keyword>